<keyword evidence="2" id="KW-1185">Reference proteome</keyword>
<reference evidence="2" key="1">
    <citation type="submission" date="2023-07" db="EMBL/GenBank/DDBJ databases">
        <title>Paracoccus sp. MBLB3053 whole genome sequence.</title>
        <authorList>
            <person name="Hwang C.Y."/>
            <person name="Cho E.-S."/>
            <person name="Seo M.-J."/>
        </authorList>
    </citation>
    <scope>NUCLEOTIDE SEQUENCE [LARGE SCALE GENOMIC DNA]</scope>
    <source>
        <strain evidence="2">MBLB3053</strain>
    </source>
</reference>
<comment type="caution">
    <text evidence="1">The sequence shown here is derived from an EMBL/GenBank/DDBJ whole genome shotgun (WGS) entry which is preliminary data.</text>
</comment>
<evidence type="ECO:0000313" key="1">
    <source>
        <dbReference type="EMBL" id="MDS9467973.1"/>
    </source>
</evidence>
<dbReference type="EMBL" id="JAVQLW010000001">
    <property type="protein sequence ID" value="MDS9467973.1"/>
    <property type="molecule type" value="Genomic_DNA"/>
</dbReference>
<gene>
    <name evidence="1" type="ORF">RGQ15_10390</name>
</gene>
<name>A0ABU2HSE8_9RHOB</name>
<dbReference type="Proteomes" id="UP001269144">
    <property type="component" value="Unassembled WGS sequence"/>
</dbReference>
<protein>
    <recommendedName>
        <fullName evidence="3">ASCH domain-containing protein</fullName>
    </recommendedName>
</protein>
<accession>A0ABU2HSE8</accession>
<organism evidence="1 2">
    <name type="scientific">Paracoccus aurantius</name>
    <dbReference type="NCBI Taxonomy" id="3073814"/>
    <lineage>
        <taxon>Bacteria</taxon>
        <taxon>Pseudomonadati</taxon>
        <taxon>Pseudomonadota</taxon>
        <taxon>Alphaproteobacteria</taxon>
        <taxon>Rhodobacterales</taxon>
        <taxon>Paracoccaceae</taxon>
        <taxon>Paracoccus</taxon>
    </lineage>
</organism>
<proteinExistence type="predicted"/>
<evidence type="ECO:0008006" key="3">
    <source>
        <dbReference type="Google" id="ProtNLM"/>
    </source>
</evidence>
<evidence type="ECO:0000313" key="2">
    <source>
        <dbReference type="Proteomes" id="UP001269144"/>
    </source>
</evidence>
<dbReference type="RefSeq" id="WP_311160149.1">
    <property type="nucleotide sequence ID" value="NZ_JAVQLW010000001.1"/>
</dbReference>
<sequence length="129" mass="14425">MVQALICVFANGETMATGMGIKIVKPALEYTDGSPVPLDDAYVAATRFRIVMQHGETRAAFVVKKQPTADQIMGMFPYSDWKEVWDSVVGGGLSDRWAPFAKIYWPDLWRKLMGKAGVEYLPPIETPRK</sequence>